<evidence type="ECO:0000256" key="1">
    <source>
        <dbReference type="SAM" id="MobiDB-lite"/>
    </source>
</evidence>
<organism evidence="2">
    <name type="scientific">Craspedostauros australis</name>
    <dbReference type="NCBI Taxonomy" id="1486917"/>
    <lineage>
        <taxon>Eukaryota</taxon>
        <taxon>Sar</taxon>
        <taxon>Stramenopiles</taxon>
        <taxon>Ochrophyta</taxon>
        <taxon>Bacillariophyta</taxon>
        <taxon>Bacillariophyceae</taxon>
        <taxon>Bacillariophycidae</taxon>
        <taxon>Naviculales</taxon>
        <taxon>Naviculaceae</taxon>
        <taxon>Craspedostauros</taxon>
    </lineage>
</organism>
<evidence type="ECO:0000313" key="2">
    <source>
        <dbReference type="EMBL" id="CAD8338366.1"/>
    </source>
</evidence>
<proteinExistence type="predicted"/>
<sequence length="243" mass="27079">MDTGGAMVPSGGAPLSMGWKPKRRWAVSVDCVEHQRHNIVMHMASFSESASLSSSDSSTVSSSSSAESTPTRTSLLSPSSSPTRFSPSSVIPETLTSPMSPYVKRPQYLPLSPAERWQILQRIGSPPNQIKKAITRSKLLQERRLETNLLHDIEVAQHQARQKMWTQPRHAMYSSHELREVMGIDHAYAAASSPIQLPRHRSSVLLHQMSPNYASPNQSPSYTNVMKRRLDSDIARHIQSVPF</sequence>
<dbReference type="EMBL" id="HBEF01016823">
    <property type="protein sequence ID" value="CAD8338366.1"/>
    <property type="molecule type" value="Transcribed_RNA"/>
</dbReference>
<reference evidence="2" key="1">
    <citation type="submission" date="2021-01" db="EMBL/GenBank/DDBJ databases">
        <authorList>
            <person name="Corre E."/>
            <person name="Pelletier E."/>
            <person name="Niang G."/>
            <person name="Scheremetjew M."/>
            <person name="Finn R."/>
            <person name="Kale V."/>
            <person name="Holt S."/>
            <person name="Cochrane G."/>
            <person name="Meng A."/>
            <person name="Brown T."/>
            <person name="Cohen L."/>
        </authorList>
    </citation>
    <scope>NUCLEOTIDE SEQUENCE</scope>
    <source>
        <strain evidence="2">CCMP3328</strain>
    </source>
</reference>
<accession>A0A7R9ZPQ8</accession>
<name>A0A7R9ZPQ8_9STRA</name>
<gene>
    <name evidence="2" type="ORF">CAUS1442_LOCUS10495</name>
</gene>
<dbReference type="AlphaFoldDB" id="A0A7R9ZPQ8"/>
<feature type="compositionally biased region" description="Low complexity" evidence="1">
    <location>
        <begin position="51"/>
        <end position="89"/>
    </location>
</feature>
<feature type="region of interest" description="Disordered" evidence="1">
    <location>
        <begin position="51"/>
        <end position="98"/>
    </location>
</feature>
<protein>
    <submittedName>
        <fullName evidence="2">Uncharacterized protein</fullName>
    </submittedName>
</protein>